<sequence>MQSVPQVASPCIGVCALDSERQHCTGCWRTLEEIRGWRTMSDRERLQVLKVIEARRPTAKH</sequence>
<evidence type="ECO:0000313" key="1">
    <source>
        <dbReference type="EMBL" id="MFJ5447091.1"/>
    </source>
</evidence>
<name>A0ABW8GP08_9PROT</name>
<proteinExistence type="predicted"/>
<dbReference type="Pfam" id="PF06945">
    <property type="entry name" value="DUF1289"/>
    <property type="match status" value="1"/>
</dbReference>
<dbReference type="Proteomes" id="UP001617669">
    <property type="component" value="Unassembled WGS sequence"/>
</dbReference>
<gene>
    <name evidence="1" type="ORF">ACIKP9_12690</name>
</gene>
<reference evidence="1 2" key="1">
    <citation type="submission" date="2024-11" db="EMBL/GenBank/DDBJ databases">
        <authorList>
            <person name="Kaparullina E.N."/>
            <person name="Delegan Y.A."/>
            <person name="Doronina N.V."/>
        </authorList>
    </citation>
    <scope>NUCLEOTIDE SEQUENCE [LARGE SCALE GENOMIC DNA]</scope>
    <source>
        <strain evidence="1 2">7sh_L</strain>
    </source>
</reference>
<organism evidence="1 2">
    <name type="scientific">Methylobacillus methanolivorans</name>
    <dbReference type="NCBI Taxonomy" id="1848927"/>
    <lineage>
        <taxon>Bacteria</taxon>
        <taxon>Pseudomonadati</taxon>
        <taxon>Pseudomonadota</taxon>
        <taxon>Betaproteobacteria</taxon>
        <taxon>Nitrosomonadales</taxon>
        <taxon>Methylophilaceae</taxon>
        <taxon>Methylobacillus</taxon>
    </lineage>
</organism>
<protein>
    <submittedName>
        <fullName evidence="1">DUF1289 domain-containing protein</fullName>
    </submittedName>
</protein>
<accession>A0ABW8GP08</accession>
<dbReference type="PANTHER" id="PTHR35175:SF2">
    <property type="entry name" value="DUF1289 DOMAIN-CONTAINING PROTEIN"/>
    <property type="match status" value="1"/>
</dbReference>
<keyword evidence="2" id="KW-1185">Reference proteome</keyword>
<dbReference type="RefSeq" id="WP_230348930.1">
    <property type="nucleotide sequence ID" value="NZ_JBIWXY010000003.1"/>
</dbReference>
<evidence type="ECO:0000313" key="2">
    <source>
        <dbReference type="Proteomes" id="UP001617669"/>
    </source>
</evidence>
<dbReference type="PANTHER" id="PTHR35175">
    <property type="entry name" value="DUF1289 DOMAIN-CONTAINING PROTEIN"/>
    <property type="match status" value="1"/>
</dbReference>
<comment type="caution">
    <text evidence="1">The sequence shown here is derived from an EMBL/GenBank/DDBJ whole genome shotgun (WGS) entry which is preliminary data.</text>
</comment>
<dbReference type="EMBL" id="JBIWXY010000003">
    <property type="protein sequence ID" value="MFJ5447091.1"/>
    <property type="molecule type" value="Genomic_DNA"/>
</dbReference>
<dbReference type="InterPro" id="IPR010710">
    <property type="entry name" value="DUF1289"/>
</dbReference>